<sequence length="91" mass="10485">MLHIVKDASKMILVQRYSTAEDEILLIEDAVYMSNPNAMYFEQIIDLTKIYVLSEDLAARGLEDLSSPHIMKVNFSGFVDLTVKHYKSMVW</sequence>
<dbReference type="RefSeq" id="WP_274683707.1">
    <property type="nucleotide sequence ID" value="NZ_JAKNBA010000035.1"/>
</dbReference>
<gene>
    <name evidence="1" type="primary">tusB</name>
    <name evidence="1" type="ORF">L9W94_16160</name>
</gene>
<comment type="caution">
    <text evidence="1">The sequence shown here is derived from an EMBL/GenBank/DDBJ whole genome shotgun (WGS) entry which is preliminary data.</text>
</comment>
<organism evidence="1 2">
    <name type="scientific">Vibrio aestuarianus</name>
    <dbReference type="NCBI Taxonomy" id="28171"/>
    <lineage>
        <taxon>Bacteria</taxon>
        <taxon>Pseudomonadati</taxon>
        <taxon>Pseudomonadota</taxon>
        <taxon>Gammaproteobacteria</taxon>
        <taxon>Vibrionales</taxon>
        <taxon>Vibrionaceae</taxon>
        <taxon>Vibrio</taxon>
    </lineage>
</organism>
<dbReference type="InterPro" id="IPR007215">
    <property type="entry name" value="Sulphur_relay_TusB/DsrH"/>
</dbReference>
<dbReference type="Pfam" id="PF04077">
    <property type="entry name" value="DsrH"/>
    <property type="match status" value="1"/>
</dbReference>
<dbReference type="EMBL" id="JAKNBA010000035">
    <property type="protein sequence ID" value="MDE1243658.1"/>
    <property type="molecule type" value="Genomic_DNA"/>
</dbReference>
<dbReference type="PANTHER" id="PTHR37526">
    <property type="entry name" value="PROTEIN TUSB"/>
    <property type="match status" value="1"/>
</dbReference>
<accession>A0A9X4IU06</accession>
<dbReference type="InterPro" id="IPR027396">
    <property type="entry name" value="DsrEFH-like"/>
</dbReference>
<dbReference type="GO" id="GO:0002143">
    <property type="term" value="P:tRNA wobble position uridine thiolation"/>
    <property type="evidence" value="ECO:0007669"/>
    <property type="project" value="InterPro"/>
</dbReference>
<dbReference type="SUPFAM" id="SSF75169">
    <property type="entry name" value="DsrEFH-like"/>
    <property type="match status" value="1"/>
</dbReference>
<evidence type="ECO:0000313" key="2">
    <source>
        <dbReference type="Proteomes" id="UP001140979"/>
    </source>
</evidence>
<evidence type="ECO:0000313" key="1">
    <source>
        <dbReference type="EMBL" id="MDE1243658.1"/>
    </source>
</evidence>
<protein>
    <submittedName>
        <fullName evidence="1">Sulfurtransferase complex subunit TusB</fullName>
    </submittedName>
</protein>
<dbReference type="GO" id="GO:1990228">
    <property type="term" value="C:sulfurtransferase complex"/>
    <property type="evidence" value="ECO:0007669"/>
    <property type="project" value="TreeGrafter"/>
</dbReference>
<dbReference type="PANTHER" id="PTHR37526:SF1">
    <property type="entry name" value="PROTEIN TUSB"/>
    <property type="match status" value="1"/>
</dbReference>
<reference evidence="1" key="1">
    <citation type="submission" date="2022-02" db="EMBL/GenBank/DDBJ databases">
        <title>Emergence and expansion in Europe of a Vibrio aestuarianus clonal complex pathogenic for oysters.</title>
        <authorList>
            <person name="Mesnil A."/>
            <person name="Travers M.-A."/>
        </authorList>
    </citation>
    <scope>NUCLEOTIDE SEQUENCE</scope>
    <source>
        <strain evidence="1">19_064_11T1</strain>
    </source>
</reference>
<dbReference type="AlphaFoldDB" id="A0A9X4IU06"/>
<dbReference type="Gene3D" id="3.40.1260.10">
    <property type="entry name" value="DsrEFH-like"/>
    <property type="match status" value="1"/>
</dbReference>
<name>A0A9X4IU06_9VIBR</name>
<proteinExistence type="predicted"/>
<dbReference type="NCBIfam" id="TIGR03011">
    <property type="entry name" value="sulf_tusB_dsrH"/>
    <property type="match status" value="1"/>
</dbReference>
<dbReference type="Proteomes" id="UP001140979">
    <property type="component" value="Unassembled WGS sequence"/>
</dbReference>